<gene>
    <name evidence="2" type="ORF">AJ80_06076</name>
</gene>
<name>A0A2B7XZM1_POLH7</name>
<feature type="compositionally biased region" description="Basic and acidic residues" evidence="1">
    <location>
        <begin position="161"/>
        <end position="170"/>
    </location>
</feature>
<organism evidence="2 3">
    <name type="scientific">Polytolypa hystricis (strain UAMH7299)</name>
    <dbReference type="NCBI Taxonomy" id="1447883"/>
    <lineage>
        <taxon>Eukaryota</taxon>
        <taxon>Fungi</taxon>
        <taxon>Dikarya</taxon>
        <taxon>Ascomycota</taxon>
        <taxon>Pezizomycotina</taxon>
        <taxon>Eurotiomycetes</taxon>
        <taxon>Eurotiomycetidae</taxon>
        <taxon>Onygenales</taxon>
        <taxon>Onygenales incertae sedis</taxon>
        <taxon>Polytolypa</taxon>
    </lineage>
</organism>
<keyword evidence="3" id="KW-1185">Reference proteome</keyword>
<dbReference type="Proteomes" id="UP000224634">
    <property type="component" value="Unassembled WGS sequence"/>
</dbReference>
<proteinExistence type="predicted"/>
<evidence type="ECO:0000313" key="3">
    <source>
        <dbReference type="Proteomes" id="UP000224634"/>
    </source>
</evidence>
<dbReference type="AlphaFoldDB" id="A0A2B7XZM1"/>
<accession>A0A2B7XZM1</accession>
<feature type="compositionally biased region" description="Gly residues" evidence="1">
    <location>
        <begin position="83"/>
        <end position="101"/>
    </location>
</feature>
<feature type="region of interest" description="Disordered" evidence="1">
    <location>
        <begin position="65"/>
        <end position="170"/>
    </location>
</feature>
<sequence length="262" mass="27702">MALMARVRQATRTIPALERAGMMEEMEMVTEGMMVERIMVKMVMVERTMVEMVKMVMVERTMVEMDHGGNGENGDGGKDHGGNGDGGWGEGGNGDGGWGEGGRGEGGRGEGGKGEGGKGEGGKGEGGKGEGGRGEGGRGEGGRGEGGRGEGGKGEGGWGEGGKDGKHGLEEFDEDTDMIDLFDGYDFGNDHWSWKFGNKDICIAYPKDKKHGFKSAIVHPGFKCDFFIDESCNKAHGLGHKDKYSKFDVGIGSCKCAPVVKY</sequence>
<dbReference type="EMBL" id="PDNA01000097">
    <property type="protein sequence ID" value="PGH14072.1"/>
    <property type="molecule type" value="Genomic_DNA"/>
</dbReference>
<evidence type="ECO:0000256" key="1">
    <source>
        <dbReference type="SAM" id="MobiDB-lite"/>
    </source>
</evidence>
<evidence type="ECO:0000313" key="2">
    <source>
        <dbReference type="EMBL" id="PGH14072.1"/>
    </source>
</evidence>
<reference evidence="2 3" key="1">
    <citation type="submission" date="2017-10" db="EMBL/GenBank/DDBJ databases">
        <title>Comparative genomics in systemic dimorphic fungi from Ajellomycetaceae.</title>
        <authorList>
            <person name="Munoz J.F."/>
            <person name="Mcewen J.G."/>
            <person name="Clay O.K."/>
            <person name="Cuomo C.A."/>
        </authorList>
    </citation>
    <scope>NUCLEOTIDE SEQUENCE [LARGE SCALE GENOMIC DNA]</scope>
    <source>
        <strain evidence="2 3">UAMH7299</strain>
    </source>
</reference>
<feature type="compositionally biased region" description="Basic and acidic residues" evidence="1">
    <location>
        <begin position="65"/>
        <end position="82"/>
    </location>
</feature>
<protein>
    <submittedName>
        <fullName evidence="2">Uncharacterized protein</fullName>
    </submittedName>
</protein>
<feature type="compositionally biased region" description="Basic and acidic residues" evidence="1">
    <location>
        <begin position="102"/>
        <end position="153"/>
    </location>
</feature>
<comment type="caution">
    <text evidence="2">The sequence shown here is derived from an EMBL/GenBank/DDBJ whole genome shotgun (WGS) entry which is preliminary data.</text>
</comment>